<evidence type="ECO:0000256" key="6">
    <source>
        <dbReference type="ARBA" id="ARBA00023136"/>
    </source>
</evidence>
<dbReference type="EMBL" id="LFZK01000001">
    <property type="protein sequence ID" value="KYC29351.1"/>
    <property type="molecule type" value="Genomic_DNA"/>
</dbReference>
<dbReference type="GO" id="GO:0009246">
    <property type="term" value="P:enterobacterial common antigen biosynthetic process"/>
    <property type="evidence" value="ECO:0007669"/>
    <property type="project" value="TreeGrafter"/>
</dbReference>
<evidence type="ECO:0000256" key="7">
    <source>
        <dbReference type="SAM" id="Phobius"/>
    </source>
</evidence>
<accession>A0A656Z9C8</accession>
<sequence>MILKGMAMTWIVLHNYFHWLPGLGIENEFFFNEANFLDYIDGVLKGFKSTLMYSFAYFGHFGVQIFILLSGYGLHAERKNKEGFNYPVYFLGKARKLAILLLIGMIFAFLVRYISTGEWVSAASFLQHLVLRITSIANFQKQTVFDVAGPFWFFGLMIQLYLIFPAIYQAMKRTSPVFDTCIIMALSIINALLYPWLHAHDVPMMALFIGQMPVFIFGMALSKHGFKTNRHLLISSVILFILGQRHEVFFTSTFIALSYILVHSYALTRDCFKKHLPSFNLAFGYIGSISMAIFIINGPLRTLPLFKDSQGEKLNPEMFLTFTAILLILSVPIAHIYTYLNKLAARKT</sequence>
<dbReference type="PANTHER" id="PTHR40074:SF2">
    <property type="entry name" value="O-ACETYLTRANSFERASE WECH"/>
    <property type="match status" value="1"/>
</dbReference>
<keyword evidence="5 7" id="KW-1133">Transmembrane helix</keyword>
<feature type="transmembrane region" description="Helical" evidence="7">
    <location>
        <begin position="202"/>
        <end position="221"/>
    </location>
</feature>
<keyword evidence="4 7" id="KW-0812">Transmembrane</keyword>
<evidence type="ECO:0000256" key="1">
    <source>
        <dbReference type="ARBA" id="ARBA00004651"/>
    </source>
</evidence>
<evidence type="ECO:0000313" key="10">
    <source>
        <dbReference type="Proteomes" id="UP000243416"/>
    </source>
</evidence>
<feature type="transmembrane region" description="Helical" evidence="7">
    <location>
        <begin position="318"/>
        <end position="340"/>
    </location>
</feature>
<keyword evidence="3" id="KW-1003">Cell membrane</keyword>
<feature type="transmembrane region" description="Helical" evidence="7">
    <location>
        <begin position="151"/>
        <end position="170"/>
    </location>
</feature>
<dbReference type="AlphaFoldDB" id="A0A656Z9C8"/>
<evidence type="ECO:0000256" key="5">
    <source>
        <dbReference type="ARBA" id="ARBA00022989"/>
    </source>
</evidence>
<comment type="subcellular location">
    <subcellularLocation>
        <location evidence="1">Cell membrane</location>
        <topology evidence="1">Multi-pass membrane protein</topology>
    </subcellularLocation>
</comment>
<evidence type="ECO:0000259" key="8">
    <source>
        <dbReference type="Pfam" id="PF01757"/>
    </source>
</evidence>
<evidence type="ECO:0000256" key="2">
    <source>
        <dbReference type="ARBA" id="ARBA00007400"/>
    </source>
</evidence>
<feature type="transmembrane region" description="Helical" evidence="7">
    <location>
        <begin position="55"/>
        <end position="76"/>
    </location>
</feature>
<evidence type="ECO:0000256" key="4">
    <source>
        <dbReference type="ARBA" id="ARBA00022692"/>
    </source>
</evidence>
<evidence type="ECO:0000313" key="9">
    <source>
        <dbReference type="EMBL" id="KYC29351.1"/>
    </source>
</evidence>
<dbReference type="Proteomes" id="UP000243416">
    <property type="component" value="Unassembled WGS sequence"/>
</dbReference>
<organism evidence="9 10">
    <name type="scientific">Sterolibacterium denitrificans</name>
    <dbReference type="NCBI Taxonomy" id="157592"/>
    <lineage>
        <taxon>Bacteria</taxon>
        <taxon>Pseudomonadati</taxon>
        <taxon>Pseudomonadota</taxon>
        <taxon>Betaproteobacteria</taxon>
        <taxon>Nitrosomonadales</taxon>
        <taxon>Sterolibacteriaceae</taxon>
        <taxon>Sterolibacterium</taxon>
    </lineage>
</organism>
<dbReference type="PANTHER" id="PTHR40074">
    <property type="entry name" value="O-ACETYLTRANSFERASE WECH"/>
    <property type="match status" value="1"/>
</dbReference>
<dbReference type="Pfam" id="PF01757">
    <property type="entry name" value="Acyl_transf_3"/>
    <property type="match status" value="1"/>
</dbReference>
<gene>
    <name evidence="9" type="ORF">ACY05_02160</name>
</gene>
<protein>
    <recommendedName>
        <fullName evidence="8">Acyltransferase 3 domain-containing protein</fullName>
    </recommendedName>
</protein>
<keyword evidence="6 7" id="KW-0472">Membrane</keyword>
<feature type="domain" description="Acyltransferase 3" evidence="8">
    <location>
        <begin position="3"/>
        <end position="334"/>
    </location>
</feature>
<proteinExistence type="inferred from homology"/>
<reference evidence="9 10" key="1">
    <citation type="journal article" date="2016" name="ISME J.">
        <title>Integrated multi-omics analyses reveal the biochemical mechanisms and phylogenetic relevance of anaerobic androgen biodegradation in the environment.</title>
        <authorList>
            <person name="Yang F.C."/>
            <person name="Chen Y.L."/>
            <person name="Tang S.L."/>
            <person name="Yu C.P."/>
            <person name="Wang P.H."/>
            <person name="Ismail W."/>
            <person name="Wang C.H."/>
            <person name="Ding J.Y."/>
            <person name="Yang C.Y."/>
            <person name="Yang C.Y."/>
            <person name="Chiang Y.R."/>
        </authorList>
    </citation>
    <scope>NUCLEOTIDE SEQUENCE [LARGE SCALE GENOMIC DNA]</scope>
    <source>
        <strain evidence="9 10">DSM 13999</strain>
    </source>
</reference>
<feature type="transmembrane region" description="Helical" evidence="7">
    <location>
        <begin position="279"/>
        <end position="298"/>
    </location>
</feature>
<keyword evidence="10" id="KW-1185">Reference proteome</keyword>
<feature type="transmembrane region" description="Helical" evidence="7">
    <location>
        <begin position="177"/>
        <end position="196"/>
    </location>
</feature>
<dbReference type="GO" id="GO:0005886">
    <property type="term" value="C:plasma membrane"/>
    <property type="evidence" value="ECO:0007669"/>
    <property type="project" value="UniProtKB-SubCell"/>
</dbReference>
<dbReference type="InterPro" id="IPR002656">
    <property type="entry name" value="Acyl_transf_3_dom"/>
</dbReference>
<evidence type="ECO:0000256" key="3">
    <source>
        <dbReference type="ARBA" id="ARBA00022475"/>
    </source>
</evidence>
<comment type="similarity">
    <text evidence="2">Belongs to the acyltransferase 3 family.</text>
</comment>
<feature type="transmembrane region" description="Helical" evidence="7">
    <location>
        <begin position="97"/>
        <end position="115"/>
    </location>
</feature>
<comment type="caution">
    <text evidence="9">The sequence shown here is derived from an EMBL/GenBank/DDBJ whole genome shotgun (WGS) entry which is preliminary data.</text>
</comment>
<dbReference type="GO" id="GO:0016413">
    <property type="term" value="F:O-acetyltransferase activity"/>
    <property type="evidence" value="ECO:0007669"/>
    <property type="project" value="TreeGrafter"/>
</dbReference>
<name>A0A656Z9C8_9PROT</name>